<dbReference type="Pfam" id="PF02585">
    <property type="entry name" value="PIG-L"/>
    <property type="match status" value="1"/>
</dbReference>
<accession>A0A410G766</accession>
<proteinExistence type="predicted"/>
<dbReference type="InterPro" id="IPR024078">
    <property type="entry name" value="LmbE-like_dom_sf"/>
</dbReference>
<evidence type="ECO:0000313" key="2">
    <source>
        <dbReference type="Proteomes" id="UP000285517"/>
    </source>
</evidence>
<dbReference type="SUPFAM" id="SSF102588">
    <property type="entry name" value="LmbE-like"/>
    <property type="match status" value="1"/>
</dbReference>
<organism evidence="1 2">
    <name type="scientific">Aequorivita ciconiae</name>
    <dbReference type="NCBI Taxonomy" id="2494375"/>
    <lineage>
        <taxon>Bacteria</taxon>
        <taxon>Pseudomonadati</taxon>
        <taxon>Bacteroidota</taxon>
        <taxon>Flavobacteriia</taxon>
        <taxon>Flavobacteriales</taxon>
        <taxon>Flavobacteriaceae</taxon>
        <taxon>Aequorivita</taxon>
    </lineage>
</organism>
<dbReference type="EMBL" id="CP034951">
    <property type="protein sequence ID" value="QAA83080.1"/>
    <property type="molecule type" value="Genomic_DNA"/>
</dbReference>
<dbReference type="RefSeq" id="WP_128251443.1">
    <property type="nucleotide sequence ID" value="NZ_CP034951.1"/>
</dbReference>
<protein>
    <submittedName>
        <fullName evidence="1">PIG-L family deacetylase</fullName>
    </submittedName>
</protein>
<dbReference type="Proteomes" id="UP000285517">
    <property type="component" value="Chromosome"/>
</dbReference>
<gene>
    <name evidence="1" type="ORF">EI546_15755</name>
</gene>
<reference evidence="1 2" key="1">
    <citation type="submission" date="2019-01" db="EMBL/GenBank/DDBJ databases">
        <title>Complete genome sequencing of Aequorivita sp. H23M31.</title>
        <authorList>
            <person name="Bae J.-W."/>
        </authorList>
    </citation>
    <scope>NUCLEOTIDE SEQUENCE [LARGE SCALE GENOMIC DNA]</scope>
    <source>
        <strain evidence="1 2">H23M31</strain>
    </source>
</reference>
<name>A0A410G766_9FLAO</name>
<keyword evidence="2" id="KW-1185">Reference proteome</keyword>
<dbReference type="AlphaFoldDB" id="A0A410G766"/>
<dbReference type="InterPro" id="IPR003737">
    <property type="entry name" value="GlcNAc_PI_deacetylase-related"/>
</dbReference>
<evidence type="ECO:0000313" key="1">
    <source>
        <dbReference type="EMBL" id="QAA83080.1"/>
    </source>
</evidence>
<dbReference type="KEGG" id="aev:EI546_15755"/>
<dbReference type="OrthoDB" id="9790023at2"/>
<dbReference type="Gene3D" id="3.40.50.10320">
    <property type="entry name" value="LmbE-like"/>
    <property type="match status" value="1"/>
</dbReference>
<sequence length="218" mass="25543">MVLSKKIAEQKNIAVIVAHPDDETLWCGGLMLMHPEYKWFIASVCRKYDTDRAPKFKKVLEFFNASGIMGDLNDGPEQFPLQEDEVKSTILSLLPNENFDLIITHNPFGEYTRHLRHEEVGRATIRLWNLKKLSTKELWVFAYEDGKKEYYPRAMVTADIQLMLPEEIWKEKYQIITEIYGFEKTGFEASTTPKIEAFLQFKNSSDAEKWLSQMEQHR</sequence>